<dbReference type="AlphaFoldDB" id="A0A1W1C0Q4"/>
<dbReference type="Pfam" id="PF04403">
    <property type="entry name" value="PqiA"/>
    <property type="match status" value="1"/>
</dbReference>
<dbReference type="EMBL" id="FPHL01000019">
    <property type="protein sequence ID" value="SFV59291.1"/>
    <property type="molecule type" value="Genomic_DNA"/>
</dbReference>
<sequence length="210" mass="24055">MKPHYYICHECDEISKVSTPHKPGRYKCPRCGTKLYTYKPGMVEKIYAYNLAALFLFIVANYFPFLSFHVAGSSSHANFTTSIFYLYQEEQWMMATAILLTTIVVPLSRILLYCILFGSLYHGYLPRYAAPMLKTLEKLLPWGMLDVLFLGVLVSIVKLVKMGTIIPGTSLWAFMLMVIVMAAAQSIFDPHQIWERIGERKRLEHGKAQV</sequence>
<feature type="transmembrane region" description="Helical" evidence="1">
    <location>
        <begin position="139"/>
        <end position="157"/>
    </location>
</feature>
<reference evidence="2" key="1">
    <citation type="submission" date="2016-10" db="EMBL/GenBank/DDBJ databases">
        <authorList>
            <person name="de Groot N.N."/>
        </authorList>
    </citation>
    <scope>NUCLEOTIDE SEQUENCE</scope>
</reference>
<keyword evidence="1" id="KW-0472">Membrane</keyword>
<evidence type="ECO:0000256" key="1">
    <source>
        <dbReference type="SAM" id="Phobius"/>
    </source>
</evidence>
<keyword evidence="1" id="KW-1133">Transmembrane helix</keyword>
<keyword evidence="1" id="KW-0812">Transmembrane</keyword>
<dbReference type="InterPro" id="IPR007498">
    <property type="entry name" value="PqiA-like"/>
</dbReference>
<name>A0A1W1C0Q4_9ZZZZ</name>
<organism evidence="2">
    <name type="scientific">hydrothermal vent metagenome</name>
    <dbReference type="NCBI Taxonomy" id="652676"/>
    <lineage>
        <taxon>unclassified sequences</taxon>
        <taxon>metagenomes</taxon>
        <taxon>ecological metagenomes</taxon>
    </lineage>
</organism>
<accession>A0A1W1C0Q4</accession>
<feature type="transmembrane region" description="Helical" evidence="1">
    <location>
        <begin position="169"/>
        <end position="188"/>
    </location>
</feature>
<protein>
    <submittedName>
        <fullName evidence="2">Paraquat-inducible protein A</fullName>
    </submittedName>
</protein>
<evidence type="ECO:0000313" key="2">
    <source>
        <dbReference type="EMBL" id="SFV59291.1"/>
    </source>
</evidence>
<proteinExistence type="predicted"/>
<feature type="transmembrane region" description="Helical" evidence="1">
    <location>
        <begin position="47"/>
        <end position="72"/>
    </location>
</feature>
<feature type="transmembrane region" description="Helical" evidence="1">
    <location>
        <begin position="92"/>
        <end position="118"/>
    </location>
</feature>
<gene>
    <name evidence="2" type="ORF">MNB_SV-10-100</name>
</gene>